<comment type="caution">
    <text evidence="5">The sequence shown here is derived from an EMBL/GenBank/DDBJ whole genome shotgun (WGS) entry which is preliminary data.</text>
</comment>
<dbReference type="InterPro" id="IPR042121">
    <property type="entry name" value="MutL_C_regsub"/>
</dbReference>
<dbReference type="FunFam" id="3.30.1370.100:FF:000007">
    <property type="entry name" value="MUTL protein homolog 3"/>
    <property type="match status" value="1"/>
</dbReference>
<protein>
    <recommendedName>
        <fullName evidence="7">DNA mismatch repair protein MLH3</fullName>
    </recommendedName>
</protein>
<dbReference type="Pfam" id="PF08676">
    <property type="entry name" value="MutL_C"/>
    <property type="match status" value="1"/>
</dbReference>
<evidence type="ECO:0000313" key="5">
    <source>
        <dbReference type="EMBL" id="KAK4368218.1"/>
    </source>
</evidence>
<reference evidence="5" key="1">
    <citation type="submission" date="2023-12" db="EMBL/GenBank/DDBJ databases">
        <title>Genome assembly of Anisodus tanguticus.</title>
        <authorList>
            <person name="Wang Y.-J."/>
        </authorList>
    </citation>
    <scope>NUCLEOTIDE SEQUENCE</scope>
    <source>
        <strain evidence="5">KB-2021</strain>
        <tissue evidence="5">Leaf</tissue>
    </source>
</reference>
<dbReference type="Pfam" id="PF01119">
    <property type="entry name" value="DNA_mis_repair"/>
    <property type="match status" value="1"/>
</dbReference>
<evidence type="ECO:0008006" key="7">
    <source>
        <dbReference type="Google" id="ProtNLM"/>
    </source>
</evidence>
<dbReference type="PANTHER" id="PTHR10073:SF47">
    <property type="entry name" value="DNA MISMATCH REPAIR PROTEIN MLH3"/>
    <property type="match status" value="1"/>
</dbReference>
<dbReference type="Gene3D" id="3.30.565.10">
    <property type="entry name" value="Histidine kinase-like ATPase, C-terminal domain"/>
    <property type="match status" value="1"/>
</dbReference>
<dbReference type="InterPro" id="IPR014790">
    <property type="entry name" value="MutL_C"/>
</dbReference>
<dbReference type="PANTHER" id="PTHR10073">
    <property type="entry name" value="DNA MISMATCH REPAIR PROTEIN MLH, PMS, MUTL"/>
    <property type="match status" value="1"/>
</dbReference>
<dbReference type="GO" id="GO:0030983">
    <property type="term" value="F:mismatched DNA binding"/>
    <property type="evidence" value="ECO:0007669"/>
    <property type="project" value="InterPro"/>
</dbReference>
<evidence type="ECO:0000259" key="4">
    <source>
        <dbReference type="SMART" id="SM01340"/>
    </source>
</evidence>
<evidence type="ECO:0000313" key="6">
    <source>
        <dbReference type="Proteomes" id="UP001291623"/>
    </source>
</evidence>
<dbReference type="Gene3D" id="3.30.1370.100">
    <property type="entry name" value="MutL, C-terminal domain, regulatory subdomain"/>
    <property type="match status" value="1"/>
</dbReference>
<evidence type="ECO:0000259" key="3">
    <source>
        <dbReference type="SMART" id="SM00853"/>
    </source>
</evidence>
<dbReference type="GO" id="GO:0140664">
    <property type="term" value="F:ATP-dependent DNA damage sensor activity"/>
    <property type="evidence" value="ECO:0007669"/>
    <property type="project" value="InterPro"/>
</dbReference>
<dbReference type="InterPro" id="IPR042120">
    <property type="entry name" value="MutL_C_dimsub"/>
</dbReference>
<dbReference type="EMBL" id="JAVYJV010000006">
    <property type="protein sequence ID" value="KAK4368218.1"/>
    <property type="molecule type" value="Genomic_DNA"/>
</dbReference>
<name>A0AAE1SCG2_9SOLA</name>
<dbReference type="SMART" id="SM01340">
    <property type="entry name" value="DNA_mis_repair"/>
    <property type="match status" value="1"/>
</dbReference>
<keyword evidence="2" id="KW-0227">DNA damage</keyword>
<dbReference type="SUPFAM" id="SSF118116">
    <property type="entry name" value="DNA mismatch repair protein MutL"/>
    <property type="match status" value="1"/>
</dbReference>
<sequence>MGSIQRLPEAIWGSIRSGVILYDFTRVVEELVFNSLDAGATKVSVAIGVGTCYVKVDDNVALCIEGSGVSRDGLVLMGDRYAEVELERTYWCLGAFSPAYGDSLSTSKYSHSDDMHAFPASFGFKGEALSSISDVSLLEIVTKTHGRPNGYRKVLKDGKCLYLGIDDCRQDVGTTVIVRDLFYNQPVRRKQMHSNPKRVLHSLKVSLLKIALVHPSVSFKIVDIESEDDLLCTRSSSSPLPLLSSGFGIHLSSLNELNASDGPLKLSGYISGPDVYRVKVLQYFYVNSRFVSKGPIHKLLNNIAMTFDSASDIEQRSRSQIYPLFLLNLNCPRSFYDLTLEPSKTSVEFKNALSWRIRFCYQHVLTALISCLAEGLSKTAALPTKVEVRSAYTLRPHVVGFHWDWHPVLLFIEDTATNLWTESNSADMPVTYEIRKKRCRSQSCKATLELPSPQPKKLTEECTVRREIRSSQNILWGSASEKHDPESRFLCQTESSSQSIDGSLAHCTVGVNSKSRSSVQPPSSNVFPTGDDFLDNKFLDNKFNASASSSYKSDCLLRSGWEDESLTIVAGRSTEDVSFRESLELDGSSNVMNDRSKPFMRRCSLHRSLIHDGASIDSDEDIVFERSDCRTKRNLLEDDYSVEFEVVHDVNQVLNQRSPRGKEIYFKNFSRCKIQSKALQRSNVLSRDSEISSLTKDILDEDNHLMDIVKQTENYGSCLLSFSPEQSPLLPEPLLGTRFQDVSSFIAENGIETYDKDEVGVTYNFENMDHNILVPAIKKLEKENCLLPNPAKFDLNFNTCSREDMGSPGGLDTWDVYSSGPSEFYYDGDDLSHIHSHGEDINNYLIPRAMLSYRVDGDSHKWIDAENRGKTDELIRKSRRSHSTPPFYQGKKKFFATSESSKKAAGNNNLKTVHDVPLIPETRAVRRLQHSAEAIYSELPQQSSHQCYQSSTPSCGDGVFSDERYCYKISSTPSCGDCVFSDERPSVKMKLVNIWNSKLQTQGECTSIRDGESKDEFASTKTQSFLDSGSKWRDYCPETTVRSGTGTEDLKNQDTILNVTSGILHFVGDSLVPDTIDKNCLEGAKVLQQVDKKFIPIVAGTTLALIDQHAADERIRLEELREKVLSGQKRTTTYLDSEQELVMPEIGYQLLHNYAEQIQNWGWICNIHSQTSRSFTRNLNLIHKQPTSVTLVAVPCILGVNLTDVDLLEFLQQLADTDGSSIIPPSVNRVLNSKACRSAIMFGDALLPSECSLIVEELKQTSLCFQCAHGRPTTVPLINLDALHEQIAKLGSWSSGSFETWHGLHRHEINLERAAKRLKTAVS</sequence>
<gene>
    <name evidence="5" type="ORF">RND71_012010</name>
</gene>
<dbReference type="GO" id="GO:0016887">
    <property type="term" value="F:ATP hydrolysis activity"/>
    <property type="evidence" value="ECO:0007669"/>
    <property type="project" value="InterPro"/>
</dbReference>
<dbReference type="InterPro" id="IPR037198">
    <property type="entry name" value="MutL_C_sf"/>
</dbReference>
<accession>A0AAE1SCG2</accession>
<dbReference type="Proteomes" id="UP001291623">
    <property type="component" value="Unassembled WGS sequence"/>
</dbReference>
<dbReference type="InterPro" id="IPR036890">
    <property type="entry name" value="HATPase_C_sf"/>
</dbReference>
<dbReference type="Gene3D" id="3.30.1540.20">
    <property type="entry name" value="MutL, C-terminal domain, dimerisation subdomain"/>
    <property type="match status" value="1"/>
</dbReference>
<dbReference type="GO" id="GO:0006298">
    <property type="term" value="P:mismatch repair"/>
    <property type="evidence" value="ECO:0007669"/>
    <property type="project" value="InterPro"/>
</dbReference>
<dbReference type="SUPFAM" id="SSF54211">
    <property type="entry name" value="Ribosomal protein S5 domain 2-like"/>
    <property type="match status" value="1"/>
</dbReference>
<dbReference type="InterPro" id="IPR038973">
    <property type="entry name" value="MutL/Mlh/Pms-like"/>
</dbReference>
<feature type="domain" description="DNA mismatch repair protein S5" evidence="4">
    <location>
        <begin position="210"/>
        <end position="369"/>
    </location>
</feature>
<dbReference type="InterPro" id="IPR020568">
    <property type="entry name" value="Ribosomal_Su5_D2-typ_SF"/>
</dbReference>
<evidence type="ECO:0000256" key="2">
    <source>
        <dbReference type="ARBA" id="ARBA00022763"/>
    </source>
</evidence>
<comment type="similarity">
    <text evidence="1">Belongs to the DNA mismatch repair MutL/HexB family.</text>
</comment>
<proteinExistence type="inferred from homology"/>
<dbReference type="GO" id="GO:0005524">
    <property type="term" value="F:ATP binding"/>
    <property type="evidence" value="ECO:0007669"/>
    <property type="project" value="InterPro"/>
</dbReference>
<dbReference type="SUPFAM" id="SSF55874">
    <property type="entry name" value="ATPase domain of HSP90 chaperone/DNA topoisomerase II/histidine kinase"/>
    <property type="match status" value="1"/>
</dbReference>
<dbReference type="SMART" id="SM00853">
    <property type="entry name" value="MutL_C"/>
    <property type="match status" value="1"/>
</dbReference>
<dbReference type="InterPro" id="IPR014721">
    <property type="entry name" value="Ribsml_uS5_D2-typ_fold_subgr"/>
</dbReference>
<dbReference type="GO" id="GO:0032300">
    <property type="term" value="C:mismatch repair complex"/>
    <property type="evidence" value="ECO:0007669"/>
    <property type="project" value="InterPro"/>
</dbReference>
<organism evidence="5 6">
    <name type="scientific">Anisodus tanguticus</name>
    <dbReference type="NCBI Taxonomy" id="243964"/>
    <lineage>
        <taxon>Eukaryota</taxon>
        <taxon>Viridiplantae</taxon>
        <taxon>Streptophyta</taxon>
        <taxon>Embryophyta</taxon>
        <taxon>Tracheophyta</taxon>
        <taxon>Spermatophyta</taxon>
        <taxon>Magnoliopsida</taxon>
        <taxon>eudicotyledons</taxon>
        <taxon>Gunneridae</taxon>
        <taxon>Pentapetalae</taxon>
        <taxon>asterids</taxon>
        <taxon>lamiids</taxon>
        <taxon>Solanales</taxon>
        <taxon>Solanaceae</taxon>
        <taxon>Solanoideae</taxon>
        <taxon>Hyoscyameae</taxon>
        <taxon>Anisodus</taxon>
    </lineage>
</organism>
<evidence type="ECO:0000256" key="1">
    <source>
        <dbReference type="ARBA" id="ARBA00006082"/>
    </source>
</evidence>
<keyword evidence="6" id="KW-1185">Reference proteome</keyword>
<feature type="domain" description="MutL C-terminal dimerisation" evidence="3">
    <location>
        <begin position="1086"/>
        <end position="1246"/>
    </location>
</feature>
<dbReference type="Gene3D" id="3.30.230.10">
    <property type="match status" value="1"/>
</dbReference>
<dbReference type="InterPro" id="IPR013507">
    <property type="entry name" value="DNA_mismatch_S5_2-like"/>
</dbReference>